<dbReference type="RefSeq" id="WP_183626159.1">
    <property type="nucleotide sequence ID" value="NZ_JACHWJ010000005.1"/>
</dbReference>
<dbReference type="EMBL" id="JACHWJ010000005">
    <property type="protein sequence ID" value="MBB2958953.1"/>
    <property type="molecule type" value="Genomic_DNA"/>
</dbReference>
<organism evidence="1 2">
    <name type="scientific">Pseudoclavibacter helvolus</name>
    <dbReference type="NCBI Taxonomy" id="255205"/>
    <lineage>
        <taxon>Bacteria</taxon>
        <taxon>Bacillati</taxon>
        <taxon>Actinomycetota</taxon>
        <taxon>Actinomycetes</taxon>
        <taxon>Micrococcales</taxon>
        <taxon>Microbacteriaceae</taxon>
        <taxon>Pseudoclavibacter</taxon>
    </lineage>
</organism>
<protein>
    <submittedName>
        <fullName evidence="1">Uncharacterized protein</fullName>
    </submittedName>
</protein>
<comment type="caution">
    <text evidence="1">The sequence shown here is derived from an EMBL/GenBank/DDBJ whole genome shotgun (WGS) entry which is preliminary data.</text>
</comment>
<reference evidence="1 2" key="1">
    <citation type="submission" date="2020-08" db="EMBL/GenBank/DDBJ databases">
        <title>Sequencing the genomes of 1000 actinobacteria strains.</title>
        <authorList>
            <person name="Klenk H.-P."/>
        </authorList>
    </citation>
    <scope>NUCLEOTIDE SEQUENCE [LARGE SCALE GENOMIC DNA]</scope>
    <source>
        <strain evidence="1 2">DSM 20419</strain>
    </source>
</reference>
<accession>A0A7W4YGR3</accession>
<evidence type="ECO:0000313" key="2">
    <source>
        <dbReference type="Proteomes" id="UP000545286"/>
    </source>
</evidence>
<sequence length="149" mass="16510">MGSRQLTPQQAANLVCETLDPLMVEFGFQEGQGGMDLPADVVKFDIVFCAPSDVFHLRLPRLAPHLEWGDGECTDVIVEVSCAPEWQLSEARLEGESITDLLARRGRDLGVEADALLGLPLHAAIGRLRALLRAAFEQTRSSRLDWRDR</sequence>
<proteinExistence type="predicted"/>
<dbReference type="Proteomes" id="UP000545286">
    <property type="component" value="Unassembled WGS sequence"/>
</dbReference>
<dbReference type="AlphaFoldDB" id="A0A7W4YGR3"/>
<name>A0A7W4YGR3_9MICO</name>
<gene>
    <name evidence="1" type="ORF">FHX72_003105</name>
</gene>
<keyword evidence="2" id="KW-1185">Reference proteome</keyword>
<evidence type="ECO:0000313" key="1">
    <source>
        <dbReference type="EMBL" id="MBB2958953.1"/>
    </source>
</evidence>